<evidence type="ECO:0000256" key="5">
    <source>
        <dbReference type="ARBA" id="ARBA00022737"/>
    </source>
</evidence>
<dbReference type="InterPro" id="IPR029098">
    <property type="entry name" value="Acetyltransf_C"/>
</dbReference>
<evidence type="ECO:0000256" key="3">
    <source>
        <dbReference type="ARBA" id="ARBA00022556"/>
    </source>
</evidence>
<keyword evidence="7 8" id="KW-0012">Acyltransferase</keyword>
<name>A0A0R2RJQ8_9BACT</name>
<comment type="catalytic activity">
    <reaction evidence="8">
        <text>a (3R)-hydroxyacyl-[ACP] + UDP-N-acetyl-alpha-D-glucosamine = a UDP-3-O-[(3R)-3-hydroxyacyl]-N-acetyl-alpha-D-glucosamine + holo-[ACP]</text>
        <dbReference type="Rhea" id="RHEA:67812"/>
        <dbReference type="Rhea" id="RHEA-COMP:9685"/>
        <dbReference type="Rhea" id="RHEA-COMP:9945"/>
        <dbReference type="ChEBI" id="CHEBI:57705"/>
        <dbReference type="ChEBI" id="CHEBI:64479"/>
        <dbReference type="ChEBI" id="CHEBI:78827"/>
        <dbReference type="ChEBI" id="CHEBI:173225"/>
        <dbReference type="EC" id="2.3.1.129"/>
    </reaction>
</comment>
<dbReference type="NCBIfam" id="TIGR01852">
    <property type="entry name" value="lipid_A_lpxA"/>
    <property type="match status" value="1"/>
</dbReference>
<dbReference type="GO" id="GO:0009245">
    <property type="term" value="P:lipid A biosynthetic process"/>
    <property type="evidence" value="ECO:0007669"/>
    <property type="project" value="UniProtKB-UniRule"/>
</dbReference>
<comment type="pathway">
    <text evidence="8">Glycolipid biosynthesis; lipid IV(A) biosynthesis; lipid IV(A) from (3R)-3-hydroxytetradecanoyl-[acyl-carrier-protein] and UDP-N-acetyl-alpha-D-glucosamine: step 1/6.</text>
</comment>
<evidence type="ECO:0000256" key="1">
    <source>
        <dbReference type="ARBA" id="ARBA00022490"/>
    </source>
</evidence>
<dbReference type="HAMAP" id="MF_00387">
    <property type="entry name" value="LpxA"/>
    <property type="match status" value="1"/>
</dbReference>
<dbReference type="EMBL" id="LIBO01000018">
    <property type="protein sequence ID" value="KRO62968.1"/>
    <property type="molecule type" value="Genomic_DNA"/>
</dbReference>
<evidence type="ECO:0000313" key="11">
    <source>
        <dbReference type="Proteomes" id="UP000051269"/>
    </source>
</evidence>
<feature type="domain" description="UDP N-acetylglucosamine O-acyltransferase C-terminal" evidence="9">
    <location>
        <begin position="177"/>
        <end position="258"/>
    </location>
</feature>
<dbReference type="PIRSF" id="PIRSF000456">
    <property type="entry name" value="UDP-GlcNAc_acltr"/>
    <property type="match status" value="1"/>
</dbReference>
<evidence type="ECO:0000259" key="9">
    <source>
        <dbReference type="Pfam" id="PF13720"/>
    </source>
</evidence>
<dbReference type="AlphaFoldDB" id="A0A0R2RJQ8"/>
<comment type="similarity">
    <text evidence="8">Belongs to the transferase hexapeptide repeat family. LpxA subfamily.</text>
</comment>
<dbReference type="InterPro" id="IPR011004">
    <property type="entry name" value="Trimer_LpxA-like_sf"/>
</dbReference>
<dbReference type="InterPro" id="IPR010137">
    <property type="entry name" value="Lipid_A_LpxA"/>
</dbReference>
<dbReference type="GO" id="GO:0005737">
    <property type="term" value="C:cytoplasm"/>
    <property type="evidence" value="ECO:0007669"/>
    <property type="project" value="UniProtKB-SubCell"/>
</dbReference>
<keyword evidence="5 8" id="KW-0677">Repeat</keyword>
<keyword evidence="4 8" id="KW-0808">Transferase</keyword>
<evidence type="ECO:0000256" key="7">
    <source>
        <dbReference type="ARBA" id="ARBA00023315"/>
    </source>
</evidence>
<comment type="caution">
    <text evidence="10">The sequence shown here is derived from an EMBL/GenBank/DDBJ whole genome shotgun (WGS) entry which is preliminary data.</text>
</comment>
<dbReference type="GO" id="GO:0016020">
    <property type="term" value="C:membrane"/>
    <property type="evidence" value="ECO:0007669"/>
    <property type="project" value="GOC"/>
</dbReference>
<dbReference type="InterPro" id="IPR037157">
    <property type="entry name" value="Acetyltransf_C_sf"/>
</dbReference>
<reference evidence="10 11" key="1">
    <citation type="submission" date="2015-10" db="EMBL/GenBank/DDBJ databases">
        <title>Metagenome-Assembled Genomes uncover a global brackish microbiome.</title>
        <authorList>
            <person name="Hugerth L.W."/>
            <person name="Larsson J."/>
            <person name="Alneberg J."/>
            <person name="Lindh M.V."/>
            <person name="Legrand C."/>
            <person name="Pinhassi J."/>
            <person name="Andersson A.F."/>
        </authorList>
    </citation>
    <scope>NUCLEOTIDE SEQUENCE [LARGE SCALE GENOMIC DNA]</scope>
    <source>
        <strain evidence="10">BACL18 MAG-120507-bin52</strain>
    </source>
</reference>
<keyword evidence="1 8" id="KW-0963">Cytoplasm</keyword>
<dbReference type="NCBIfam" id="NF003657">
    <property type="entry name" value="PRK05289.1"/>
    <property type="match status" value="1"/>
</dbReference>
<accession>A0A0R2RJQ8</accession>
<dbReference type="Pfam" id="PF00132">
    <property type="entry name" value="Hexapep"/>
    <property type="match status" value="2"/>
</dbReference>
<comment type="function">
    <text evidence="8">Involved in the biosynthesis of lipid A, a phosphorylated glycolipid that anchors the lipopolysaccharide to the outer membrane of the cell.</text>
</comment>
<dbReference type="InterPro" id="IPR018357">
    <property type="entry name" value="Hexapep_transf_CS"/>
</dbReference>
<evidence type="ECO:0000256" key="8">
    <source>
        <dbReference type="HAMAP-Rule" id="MF_00387"/>
    </source>
</evidence>
<comment type="subcellular location">
    <subcellularLocation>
        <location evidence="8">Cytoplasm</location>
    </subcellularLocation>
</comment>
<dbReference type="PANTHER" id="PTHR43480:SF1">
    <property type="entry name" value="ACYL-[ACYL-CARRIER-PROTEIN]--UDP-N-ACETYLGLUCOSAMINE O-ACYLTRANSFERASE, MITOCHONDRIAL-RELATED"/>
    <property type="match status" value="1"/>
</dbReference>
<dbReference type="InterPro" id="IPR001451">
    <property type="entry name" value="Hexapep"/>
</dbReference>
<evidence type="ECO:0000256" key="2">
    <source>
        <dbReference type="ARBA" id="ARBA00022516"/>
    </source>
</evidence>
<dbReference type="CDD" id="cd03351">
    <property type="entry name" value="LbH_UDP-GlcNAc_AT"/>
    <property type="match status" value="1"/>
</dbReference>
<organism evidence="10 11">
    <name type="scientific">Verrucomicrobia subdivision 6 bacterium BACL9 MAG-120507-bin52</name>
    <dbReference type="NCBI Taxonomy" id="1655590"/>
    <lineage>
        <taxon>Bacteria</taxon>
        <taxon>Pseudomonadati</taxon>
        <taxon>Verrucomicrobiota</taxon>
        <taxon>Verrucomicrobiia</taxon>
        <taxon>Verrucomicrobiales</taxon>
        <taxon>Verrucomicrobia subdivision 6</taxon>
    </lineage>
</organism>
<dbReference type="SUPFAM" id="SSF51161">
    <property type="entry name" value="Trimeric LpxA-like enzymes"/>
    <property type="match status" value="1"/>
</dbReference>
<dbReference type="Proteomes" id="UP000051269">
    <property type="component" value="Unassembled WGS sequence"/>
</dbReference>
<dbReference type="Gene3D" id="1.20.1180.10">
    <property type="entry name" value="Udp N-acetylglucosamine O-acyltransferase, C-terminal domain"/>
    <property type="match status" value="1"/>
</dbReference>
<gene>
    <name evidence="8" type="primary">lpxA</name>
    <name evidence="10" type="ORF">ABR82_09190</name>
</gene>
<keyword evidence="3 8" id="KW-0441">Lipid A biosynthesis</keyword>
<proteinExistence type="inferred from homology"/>
<keyword evidence="2 8" id="KW-0444">Lipid biosynthesis</keyword>
<dbReference type="UniPathway" id="UPA00359">
    <property type="reaction ID" value="UER00477"/>
</dbReference>
<dbReference type="Gene3D" id="2.160.10.10">
    <property type="entry name" value="Hexapeptide repeat proteins"/>
    <property type="match status" value="1"/>
</dbReference>
<dbReference type="GO" id="GO:0008780">
    <property type="term" value="F:acyl-[acyl-carrier-protein]-UDP-N-acetylglucosamine O-acyltransferase activity"/>
    <property type="evidence" value="ECO:0007669"/>
    <property type="project" value="UniProtKB-UniRule"/>
</dbReference>
<dbReference type="PROSITE" id="PS00101">
    <property type="entry name" value="HEXAPEP_TRANSFERASES"/>
    <property type="match status" value="1"/>
</dbReference>
<dbReference type="Pfam" id="PF13720">
    <property type="entry name" value="Acetyltransf_11"/>
    <property type="match status" value="1"/>
</dbReference>
<dbReference type="PANTHER" id="PTHR43480">
    <property type="entry name" value="ACYL-[ACYL-CARRIER-PROTEIN]--UDP-N-ACETYLGLUCOSAMINE O-ACYLTRANSFERASE"/>
    <property type="match status" value="1"/>
</dbReference>
<dbReference type="EC" id="2.3.1.129" evidence="8"/>
<comment type="subunit">
    <text evidence="8">Homotrimer.</text>
</comment>
<keyword evidence="6 8" id="KW-0443">Lipid metabolism</keyword>
<sequence>MGRVAVHSTAVVHASAKVGSAVEIGPYCVVGEGVELGEGCVLRHQVNLEGPSRFGKKNVFHPFCSIGGKTQDLKYQGEPTYLEVGDENDFREFVTVNRGTGPKEKTVIGSRNHFLAYAHIAHNCVVGNDCIFSNNGTLAGHVIVGDFAVVGGLSAVHQFCRIGRHAMIGGCTKVVQDVLPYMIADGNPAVTRAVNLTGLQRKNFSEDSIRGLKDALKVLLNPKYNLSQAREYLAEKGAPTAEVKELIEFLKTSERGVVLR</sequence>
<protein>
    <recommendedName>
        <fullName evidence="8">Acyl-[acyl-carrier-protein]--UDP-N-acetylglucosamine O-acyltransferase</fullName>
        <shortName evidence="8">UDP-N-acetylglucosamine acyltransferase</shortName>
        <ecNumber evidence="8">2.3.1.129</ecNumber>
    </recommendedName>
</protein>
<evidence type="ECO:0000256" key="6">
    <source>
        <dbReference type="ARBA" id="ARBA00023098"/>
    </source>
</evidence>
<evidence type="ECO:0000256" key="4">
    <source>
        <dbReference type="ARBA" id="ARBA00022679"/>
    </source>
</evidence>
<evidence type="ECO:0000313" key="10">
    <source>
        <dbReference type="EMBL" id="KRO62968.1"/>
    </source>
</evidence>